<comment type="caution">
    <text evidence="2">The sequence shown here is derived from an EMBL/GenBank/DDBJ whole genome shotgun (WGS) entry which is preliminary data.</text>
</comment>
<feature type="compositionally biased region" description="Polar residues" evidence="1">
    <location>
        <begin position="314"/>
        <end position="352"/>
    </location>
</feature>
<protein>
    <submittedName>
        <fullName evidence="2">Uncharacterized protein</fullName>
    </submittedName>
</protein>
<keyword evidence="3" id="KW-1185">Reference proteome</keyword>
<evidence type="ECO:0000256" key="1">
    <source>
        <dbReference type="SAM" id="MobiDB-lite"/>
    </source>
</evidence>
<accession>A0A1Y1YZG2</accession>
<sequence>MKPRSITRKTAMVQEDLSQLESSWRYLRATPSRAVHRAIQTPIPPESSLTAHPHALYDIQNLETPLPSNRTPTTLTPTTATNFHSTGSTLKKRVNPSLYQNKNQAAARLPSPSPTHSKPHDPVHNRPKGSVKIVPPPSKPSQLSRKSEGKQRAQAYVPTAIAGNAHGRSSVEARISNVNKLLSNMISRQKQRYQAISEPSVIDLTQRLSNQDDHGDVVVETEDHGEMGSKPATALTHPQTPVQLTPIQHSVKGESKSSIEATLLHSEKNTQSTVTDLSTPESTHTIIQDAPSTEHTNTTTTKNSELFDSPWHVYSSNQTPHPASSNPESPTNEDAHNTDTYVSQSLPSSPITEQPLDEESSRFQTQASWTEDSNTFVFTQPASMTAETLQRGLDTIRAAHHSTNDLVKYMAKRDYTRLIEYLAGNGHYEVLLRERNTVVDGDLARILERSLLRHGLNFEDPQPPDIPDLHEDGPSPTHIKGAGARRTSIMDEIKARLTEEGVRSRQLEVRLARQIEILQQMRERALLRRQAG</sequence>
<feature type="region of interest" description="Disordered" evidence="1">
    <location>
        <begin position="63"/>
        <end position="153"/>
    </location>
</feature>
<dbReference type="AlphaFoldDB" id="A0A1Y1YZG2"/>
<feature type="region of interest" description="Disordered" evidence="1">
    <location>
        <begin position="264"/>
        <end position="368"/>
    </location>
</feature>
<feature type="compositionally biased region" description="Low complexity" evidence="1">
    <location>
        <begin position="64"/>
        <end position="82"/>
    </location>
</feature>
<evidence type="ECO:0000313" key="3">
    <source>
        <dbReference type="Proteomes" id="UP000193498"/>
    </source>
</evidence>
<dbReference type="Proteomes" id="UP000193498">
    <property type="component" value="Unassembled WGS sequence"/>
</dbReference>
<feature type="compositionally biased region" description="Polar residues" evidence="1">
    <location>
        <begin position="269"/>
        <end position="286"/>
    </location>
</feature>
<proteinExistence type="predicted"/>
<evidence type="ECO:0000313" key="2">
    <source>
        <dbReference type="EMBL" id="ORY03428.1"/>
    </source>
</evidence>
<dbReference type="InParanoid" id="A0A1Y1YZG2"/>
<dbReference type="EMBL" id="MCFE01000046">
    <property type="protein sequence ID" value="ORY03428.1"/>
    <property type="molecule type" value="Genomic_DNA"/>
</dbReference>
<feature type="region of interest" description="Disordered" evidence="1">
    <location>
        <begin position="221"/>
        <end position="242"/>
    </location>
</feature>
<organism evidence="2 3">
    <name type="scientific">Basidiobolus meristosporus CBS 931.73</name>
    <dbReference type="NCBI Taxonomy" id="1314790"/>
    <lineage>
        <taxon>Eukaryota</taxon>
        <taxon>Fungi</taxon>
        <taxon>Fungi incertae sedis</taxon>
        <taxon>Zoopagomycota</taxon>
        <taxon>Entomophthoromycotina</taxon>
        <taxon>Basidiobolomycetes</taxon>
        <taxon>Basidiobolales</taxon>
        <taxon>Basidiobolaceae</taxon>
        <taxon>Basidiobolus</taxon>
    </lineage>
</organism>
<name>A0A1Y1YZG2_9FUNG</name>
<reference evidence="2 3" key="1">
    <citation type="submission" date="2016-07" db="EMBL/GenBank/DDBJ databases">
        <title>Pervasive Adenine N6-methylation of Active Genes in Fungi.</title>
        <authorList>
            <consortium name="DOE Joint Genome Institute"/>
            <person name="Mondo S.J."/>
            <person name="Dannebaum R.O."/>
            <person name="Kuo R.C."/>
            <person name="Labutti K."/>
            <person name="Haridas S."/>
            <person name="Kuo A."/>
            <person name="Salamov A."/>
            <person name="Ahrendt S.R."/>
            <person name="Lipzen A."/>
            <person name="Sullivan W."/>
            <person name="Andreopoulos W.B."/>
            <person name="Clum A."/>
            <person name="Lindquist E."/>
            <person name="Daum C."/>
            <person name="Ramamoorthy G.K."/>
            <person name="Gryganskyi A."/>
            <person name="Culley D."/>
            <person name="Magnuson J.K."/>
            <person name="James T.Y."/>
            <person name="O'Malley M.A."/>
            <person name="Stajich J.E."/>
            <person name="Spatafora J.W."/>
            <person name="Visel A."/>
            <person name="Grigoriev I.V."/>
        </authorList>
    </citation>
    <scope>NUCLEOTIDE SEQUENCE [LARGE SCALE GENOMIC DNA]</scope>
    <source>
        <strain evidence="2 3">CBS 931.73</strain>
    </source>
</reference>
<feature type="region of interest" description="Disordered" evidence="1">
    <location>
        <begin position="458"/>
        <end position="485"/>
    </location>
</feature>
<gene>
    <name evidence="2" type="ORF">K493DRAFT_404975</name>
</gene>